<feature type="region of interest" description="Disordered" evidence="6">
    <location>
        <begin position="260"/>
        <end position="296"/>
    </location>
</feature>
<feature type="transmembrane region" description="Helical" evidence="7">
    <location>
        <begin position="117"/>
        <end position="139"/>
    </location>
</feature>
<evidence type="ECO:0000256" key="1">
    <source>
        <dbReference type="ARBA" id="ARBA00004141"/>
    </source>
</evidence>
<evidence type="ECO:0000256" key="5">
    <source>
        <dbReference type="ARBA" id="ARBA00023136"/>
    </source>
</evidence>
<sequence>MPPSQPDILAALTGWNPPIFNGRPQDDVELWLSAIRLGLKQRKIPQEHWVVIALHFMADEPREVLDDARRTLGMEKWEWDTLTMALVYIQKKMRQDEAEHSHSVGHKLRRFRRDHPYAAAAAGIGLVTVGGITVAPAVLVGTLNLLGFSATGVVSGSIAAGIQSAVYGGAVASGSLFSMAQAATMGGIAVAAVPVQALSAGAIGVGALLVKKSGCGVGRQDDDTDTEYTTEYTEDGASTFGQQEEEGGLLLRPVYGASSRWNLESGEEEEEDSGSEYATAPPSVAADSDDEERSKL</sequence>
<keyword evidence="3 7" id="KW-0812">Transmembrane</keyword>
<dbReference type="AlphaFoldDB" id="A0AAD7FCD3"/>
<feature type="compositionally biased region" description="Acidic residues" evidence="6">
    <location>
        <begin position="287"/>
        <end position="296"/>
    </location>
</feature>
<dbReference type="Pfam" id="PF06140">
    <property type="entry name" value="Ifi-6-16"/>
    <property type="match status" value="1"/>
</dbReference>
<keyword evidence="5 7" id="KW-0472">Membrane</keyword>
<dbReference type="InterPro" id="IPR009311">
    <property type="entry name" value="IFI6/IFI27-like"/>
</dbReference>
<protein>
    <submittedName>
        <fullName evidence="8">Uncharacterized protein</fullName>
    </submittedName>
</protein>
<evidence type="ECO:0000313" key="8">
    <source>
        <dbReference type="EMBL" id="KAJ7615545.1"/>
    </source>
</evidence>
<evidence type="ECO:0000256" key="6">
    <source>
        <dbReference type="SAM" id="MobiDB-lite"/>
    </source>
</evidence>
<comment type="subcellular location">
    <subcellularLocation>
        <location evidence="1">Membrane</location>
        <topology evidence="1">Multi-pass membrane protein</topology>
    </subcellularLocation>
</comment>
<feature type="transmembrane region" description="Helical" evidence="7">
    <location>
        <begin position="145"/>
        <end position="167"/>
    </location>
</feature>
<evidence type="ECO:0000256" key="7">
    <source>
        <dbReference type="SAM" id="Phobius"/>
    </source>
</evidence>
<comment type="similarity">
    <text evidence="2">Belongs to the IFI6/IFI27 family.</text>
</comment>
<keyword evidence="4 7" id="KW-1133">Transmembrane helix</keyword>
<dbReference type="GO" id="GO:0016020">
    <property type="term" value="C:membrane"/>
    <property type="evidence" value="ECO:0007669"/>
    <property type="project" value="UniProtKB-SubCell"/>
</dbReference>
<feature type="compositionally biased region" description="Acidic residues" evidence="6">
    <location>
        <begin position="265"/>
        <end position="274"/>
    </location>
</feature>
<dbReference type="Gene3D" id="6.10.110.10">
    <property type="match status" value="1"/>
</dbReference>
<keyword evidence="9" id="KW-1185">Reference proteome</keyword>
<dbReference type="PANTHER" id="PTHR16932:SF18">
    <property type="entry name" value="INTERFERON, ALPHA-INDUCIBLE PROTEIN 27-LIKE 2"/>
    <property type="match status" value="1"/>
</dbReference>
<accession>A0AAD7FCD3</accession>
<dbReference type="PANTHER" id="PTHR16932">
    <property type="entry name" value="INTERFERON ALPHA-INDUCIBLE PROTEIN 27"/>
    <property type="match status" value="1"/>
</dbReference>
<evidence type="ECO:0000313" key="9">
    <source>
        <dbReference type="Proteomes" id="UP001221142"/>
    </source>
</evidence>
<reference evidence="8" key="1">
    <citation type="submission" date="2023-03" db="EMBL/GenBank/DDBJ databases">
        <title>Massive genome expansion in bonnet fungi (Mycena s.s.) driven by repeated elements and novel gene families across ecological guilds.</title>
        <authorList>
            <consortium name="Lawrence Berkeley National Laboratory"/>
            <person name="Harder C.B."/>
            <person name="Miyauchi S."/>
            <person name="Viragh M."/>
            <person name="Kuo A."/>
            <person name="Thoen E."/>
            <person name="Andreopoulos B."/>
            <person name="Lu D."/>
            <person name="Skrede I."/>
            <person name="Drula E."/>
            <person name="Henrissat B."/>
            <person name="Morin E."/>
            <person name="Kohler A."/>
            <person name="Barry K."/>
            <person name="LaButti K."/>
            <person name="Morin E."/>
            <person name="Salamov A."/>
            <person name="Lipzen A."/>
            <person name="Mereny Z."/>
            <person name="Hegedus B."/>
            <person name="Baldrian P."/>
            <person name="Stursova M."/>
            <person name="Weitz H."/>
            <person name="Taylor A."/>
            <person name="Grigoriev I.V."/>
            <person name="Nagy L.G."/>
            <person name="Martin F."/>
            <person name="Kauserud H."/>
        </authorList>
    </citation>
    <scope>NUCLEOTIDE SEQUENCE</scope>
    <source>
        <strain evidence="8">9284</strain>
    </source>
</reference>
<gene>
    <name evidence="8" type="ORF">FB45DRAFT_935949</name>
</gene>
<organism evidence="8 9">
    <name type="scientific">Roridomyces roridus</name>
    <dbReference type="NCBI Taxonomy" id="1738132"/>
    <lineage>
        <taxon>Eukaryota</taxon>
        <taxon>Fungi</taxon>
        <taxon>Dikarya</taxon>
        <taxon>Basidiomycota</taxon>
        <taxon>Agaricomycotina</taxon>
        <taxon>Agaricomycetes</taxon>
        <taxon>Agaricomycetidae</taxon>
        <taxon>Agaricales</taxon>
        <taxon>Marasmiineae</taxon>
        <taxon>Mycenaceae</taxon>
        <taxon>Roridomyces</taxon>
    </lineage>
</organism>
<dbReference type="InterPro" id="IPR038213">
    <property type="entry name" value="IFI6/IFI27-like_sf"/>
</dbReference>
<dbReference type="Proteomes" id="UP001221142">
    <property type="component" value="Unassembled WGS sequence"/>
</dbReference>
<name>A0AAD7FCD3_9AGAR</name>
<evidence type="ECO:0000256" key="4">
    <source>
        <dbReference type="ARBA" id="ARBA00022989"/>
    </source>
</evidence>
<evidence type="ECO:0000256" key="2">
    <source>
        <dbReference type="ARBA" id="ARBA00007262"/>
    </source>
</evidence>
<dbReference type="EMBL" id="JARKIF010000024">
    <property type="protein sequence ID" value="KAJ7615545.1"/>
    <property type="molecule type" value="Genomic_DNA"/>
</dbReference>
<evidence type="ECO:0000256" key="3">
    <source>
        <dbReference type="ARBA" id="ARBA00022692"/>
    </source>
</evidence>
<proteinExistence type="inferred from homology"/>
<comment type="caution">
    <text evidence="8">The sequence shown here is derived from an EMBL/GenBank/DDBJ whole genome shotgun (WGS) entry which is preliminary data.</text>
</comment>
<feature type="transmembrane region" description="Helical" evidence="7">
    <location>
        <begin position="188"/>
        <end position="210"/>
    </location>
</feature>